<dbReference type="InterPro" id="IPR050109">
    <property type="entry name" value="HTH-type_TetR-like_transc_reg"/>
</dbReference>
<dbReference type="Proteomes" id="UP000831304">
    <property type="component" value="Chromosome"/>
</dbReference>
<dbReference type="InterPro" id="IPR001647">
    <property type="entry name" value="HTH_TetR"/>
</dbReference>
<feature type="domain" description="HTH tetR-type" evidence="5">
    <location>
        <begin position="14"/>
        <end position="74"/>
    </location>
</feature>
<gene>
    <name evidence="6" type="ORF">MTP13_08825</name>
</gene>
<evidence type="ECO:0000256" key="1">
    <source>
        <dbReference type="ARBA" id="ARBA00023015"/>
    </source>
</evidence>
<dbReference type="RefSeq" id="WP_243570708.1">
    <property type="nucleotide sequence ID" value="NZ_BAAARD010000001.1"/>
</dbReference>
<dbReference type="PROSITE" id="PS50977">
    <property type="entry name" value="HTH_TETR_2"/>
    <property type="match status" value="1"/>
</dbReference>
<dbReference type="SUPFAM" id="SSF46689">
    <property type="entry name" value="Homeodomain-like"/>
    <property type="match status" value="1"/>
</dbReference>
<dbReference type="Gene3D" id="1.10.357.10">
    <property type="entry name" value="Tetracycline Repressor, domain 2"/>
    <property type="match status" value="1"/>
</dbReference>
<evidence type="ECO:0000256" key="2">
    <source>
        <dbReference type="ARBA" id="ARBA00023125"/>
    </source>
</evidence>
<dbReference type="PROSITE" id="PS01081">
    <property type="entry name" value="HTH_TETR_1"/>
    <property type="match status" value="1"/>
</dbReference>
<keyword evidence="2 4" id="KW-0238">DNA-binding</keyword>
<evidence type="ECO:0000256" key="3">
    <source>
        <dbReference type="ARBA" id="ARBA00023163"/>
    </source>
</evidence>
<evidence type="ECO:0000313" key="6">
    <source>
        <dbReference type="EMBL" id="UOE27860.1"/>
    </source>
</evidence>
<keyword evidence="1" id="KW-0805">Transcription regulation</keyword>
<dbReference type="InterPro" id="IPR009057">
    <property type="entry name" value="Homeodomain-like_sf"/>
</dbReference>
<dbReference type="PANTHER" id="PTHR30055:SF234">
    <property type="entry name" value="HTH-TYPE TRANSCRIPTIONAL REGULATOR BETI"/>
    <property type="match status" value="1"/>
</dbReference>
<accession>A0ABY4AXW3</accession>
<evidence type="ECO:0000313" key="7">
    <source>
        <dbReference type="Proteomes" id="UP000831304"/>
    </source>
</evidence>
<dbReference type="Pfam" id="PF00440">
    <property type="entry name" value="TetR_N"/>
    <property type="match status" value="1"/>
</dbReference>
<evidence type="ECO:0000256" key="4">
    <source>
        <dbReference type="PROSITE-ProRule" id="PRU00335"/>
    </source>
</evidence>
<keyword evidence="3" id="KW-0804">Transcription</keyword>
<protein>
    <submittedName>
        <fullName evidence="6">TetR/AcrR family transcriptional regulator</fullName>
    </submittedName>
</protein>
<reference evidence="6 7" key="1">
    <citation type="submission" date="2022-03" db="EMBL/GenBank/DDBJ databases">
        <title>Agromyces sp. isolated from the gut of P. brevitarsis seulensis larvae.</title>
        <authorList>
            <person name="Won M."/>
            <person name="Kwon S.-W."/>
        </authorList>
    </citation>
    <scope>NUCLEOTIDE SEQUENCE [LARGE SCALE GENOMIC DNA]</scope>
    <source>
        <strain evidence="6 7">KACC 16215</strain>
    </source>
</reference>
<dbReference type="EMBL" id="CP094533">
    <property type="protein sequence ID" value="UOE27860.1"/>
    <property type="molecule type" value="Genomic_DNA"/>
</dbReference>
<keyword evidence="7" id="KW-1185">Reference proteome</keyword>
<dbReference type="PRINTS" id="PR00455">
    <property type="entry name" value="HTHTETR"/>
</dbReference>
<sequence length="201" mass="21014">MPQAQGNGHDARRRRTHQALRDSAAQLFEANGYEATTVAEIARRAQVSERTFYAHFPSKEDLLFAHVDDFTALARRVAGETDSPHPADRVRAAVVALIEAATSEDALARQAAIRAALGSRGEIPRSLAAQLMDLARGLALRIAADTGAPLASVAPMVGAALGAVEGAGLDGGLRAEPGDVRRGAMVRALDAALLGFRESGA</sequence>
<evidence type="ECO:0000259" key="5">
    <source>
        <dbReference type="PROSITE" id="PS50977"/>
    </source>
</evidence>
<organism evidence="6 7">
    <name type="scientific">Agromyces soli</name>
    <dbReference type="NCBI Taxonomy" id="659012"/>
    <lineage>
        <taxon>Bacteria</taxon>
        <taxon>Bacillati</taxon>
        <taxon>Actinomycetota</taxon>
        <taxon>Actinomycetes</taxon>
        <taxon>Micrococcales</taxon>
        <taxon>Microbacteriaceae</taxon>
        <taxon>Agromyces</taxon>
    </lineage>
</organism>
<dbReference type="PANTHER" id="PTHR30055">
    <property type="entry name" value="HTH-TYPE TRANSCRIPTIONAL REGULATOR RUTR"/>
    <property type="match status" value="1"/>
</dbReference>
<name>A0ABY4AXW3_9MICO</name>
<proteinExistence type="predicted"/>
<dbReference type="InterPro" id="IPR023772">
    <property type="entry name" value="DNA-bd_HTH_TetR-type_CS"/>
</dbReference>
<feature type="DNA-binding region" description="H-T-H motif" evidence="4">
    <location>
        <begin position="37"/>
        <end position="56"/>
    </location>
</feature>